<dbReference type="SMART" id="SM00850">
    <property type="entry name" value="LytTR"/>
    <property type="match status" value="1"/>
</dbReference>
<dbReference type="Pfam" id="PF04397">
    <property type="entry name" value="LytTR"/>
    <property type="match status" value="1"/>
</dbReference>
<dbReference type="PROSITE" id="PS50930">
    <property type="entry name" value="HTH_LYTTR"/>
    <property type="match status" value="1"/>
</dbReference>
<dbReference type="AlphaFoldDB" id="A0A1B8TXT8"/>
<dbReference type="Proteomes" id="UP000092584">
    <property type="component" value="Unassembled WGS sequence"/>
</dbReference>
<feature type="domain" description="HTH LytTR-type" evidence="3">
    <location>
        <begin position="146"/>
        <end position="209"/>
    </location>
</feature>
<keyword evidence="1" id="KW-0597">Phosphoprotein</keyword>
<dbReference type="RefSeq" id="WP_065319176.1">
    <property type="nucleotide sequence ID" value="NZ_CP017477.1"/>
</dbReference>
<keyword evidence="5" id="KW-1185">Reference proteome</keyword>
<dbReference type="InterPro" id="IPR001789">
    <property type="entry name" value="Sig_transdc_resp-reg_receiver"/>
</dbReference>
<protein>
    <submittedName>
        <fullName evidence="4">Two-component system response regulator</fullName>
    </submittedName>
</protein>
<dbReference type="PANTHER" id="PTHR37299">
    <property type="entry name" value="TRANSCRIPTIONAL REGULATOR-RELATED"/>
    <property type="match status" value="1"/>
</dbReference>
<accession>A0A1B8TXT8</accession>
<dbReference type="Gene3D" id="3.40.50.2300">
    <property type="match status" value="1"/>
</dbReference>
<feature type="modified residue" description="4-aspartylphosphate" evidence="1">
    <location>
        <position position="53"/>
    </location>
</feature>
<dbReference type="Gene3D" id="2.40.50.1020">
    <property type="entry name" value="LytTr DNA-binding domain"/>
    <property type="match status" value="1"/>
</dbReference>
<dbReference type="Pfam" id="PF00072">
    <property type="entry name" value="Response_reg"/>
    <property type="match status" value="1"/>
</dbReference>
<dbReference type="KEGG" id="pob:LPB03_03930"/>
<dbReference type="InterPro" id="IPR011006">
    <property type="entry name" value="CheY-like_superfamily"/>
</dbReference>
<evidence type="ECO:0000256" key="1">
    <source>
        <dbReference type="PROSITE-ProRule" id="PRU00169"/>
    </source>
</evidence>
<feature type="domain" description="Response regulatory" evidence="2">
    <location>
        <begin position="2"/>
        <end position="113"/>
    </location>
</feature>
<evidence type="ECO:0000259" key="2">
    <source>
        <dbReference type="PROSITE" id="PS50110"/>
    </source>
</evidence>
<dbReference type="PANTHER" id="PTHR37299:SF1">
    <property type="entry name" value="STAGE 0 SPORULATION PROTEIN A HOMOLOG"/>
    <property type="match status" value="1"/>
</dbReference>
<dbReference type="SMART" id="SM00448">
    <property type="entry name" value="REC"/>
    <property type="match status" value="1"/>
</dbReference>
<reference evidence="5" key="1">
    <citation type="submission" date="2016-02" db="EMBL/GenBank/DDBJ databases">
        <authorList>
            <person name="Shin S.-K."/>
            <person name="Yi H."/>
            <person name="Kim E."/>
        </authorList>
    </citation>
    <scope>NUCLEOTIDE SEQUENCE [LARGE SCALE GENOMIC DNA]</scope>
    <source>
        <strain evidence="5">LPB0003</strain>
    </source>
</reference>
<dbReference type="EMBL" id="LSFM01000022">
    <property type="protein sequence ID" value="OBY64428.1"/>
    <property type="molecule type" value="Genomic_DNA"/>
</dbReference>
<dbReference type="GO" id="GO:0000156">
    <property type="term" value="F:phosphorelay response regulator activity"/>
    <property type="evidence" value="ECO:0007669"/>
    <property type="project" value="InterPro"/>
</dbReference>
<dbReference type="InterPro" id="IPR046947">
    <property type="entry name" value="LytR-like"/>
</dbReference>
<dbReference type="PROSITE" id="PS50110">
    <property type="entry name" value="RESPONSE_REGULATORY"/>
    <property type="match status" value="1"/>
</dbReference>
<evidence type="ECO:0000313" key="5">
    <source>
        <dbReference type="Proteomes" id="UP000092584"/>
    </source>
</evidence>
<comment type="caution">
    <text evidence="4">The sequence shown here is derived from an EMBL/GenBank/DDBJ whole genome shotgun (WGS) entry which is preliminary data.</text>
</comment>
<dbReference type="GO" id="GO:0003677">
    <property type="term" value="F:DNA binding"/>
    <property type="evidence" value="ECO:0007669"/>
    <property type="project" value="InterPro"/>
</dbReference>
<gene>
    <name evidence="4" type="ORF">LPB3_08565</name>
</gene>
<organism evidence="4 5">
    <name type="scientific">Polaribacter vadi</name>
    <dbReference type="NCBI Taxonomy" id="1774273"/>
    <lineage>
        <taxon>Bacteria</taxon>
        <taxon>Pseudomonadati</taxon>
        <taxon>Bacteroidota</taxon>
        <taxon>Flavobacteriia</taxon>
        <taxon>Flavobacteriales</taxon>
        <taxon>Flavobacteriaceae</taxon>
    </lineage>
</organism>
<sequence length="235" mass="27344">MKCIIIDDEPLALELLEDFVSKIPYLELVATCSNAFEATTILQTQKIDLIFTDIEMPDFSGIDFIKSLEVKPLFIFTTAYSHYAVEGFNLNAIDYLVKPIPFHRFLKAVTRAHNLLQLKVEEKTPTVISQVTPQFIFVKSEYENLKINLADIKYIESLKDYIKIHTHKEKPILTLSSLKSFEEKLGKSNFIRVHKSYIVSLKHIYSVQRNRIIIDDNWIPIGLNYREDFIKKIDN</sequence>
<dbReference type="SUPFAM" id="SSF52172">
    <property type="entry name" value="CheY-like"/>
    <property type="match status" value="1"/>
</dbReference>
<name>A0A1B8TXT8_9FLAO</name>
<evidence type="ECO:0000313" key="4">
    <source>
        <dbReference type="EMBL" id="OBY64428.1"/>
    </source>
</evidence>
<dbReference type="InterPro" id="IPR007492">
    <property type="entry name" value="LytTR_DNA-bd_dom"/>
</dbReference>
<dbReference type="STRING" id="1774273.LPB03_03930"/>
<evidence type="ECO:0000259" key="3">
    <source>
        <dbReference type="PROSITE" id="PS50930"/>
    </source>
</evidence>
<dbReference type="OrthoDB" id="2168082at2"/>
<proteinExistence type="predicted"/>